<dbReference type="Proteomes" id="UP000187406">
    <property type="component" value="Unassembled WGS sequence"/>
</dbReference>
<sequence>MYTMQTQAFPISIYEKIDKLHMDFIWNDWPSLGNGESINIWADNWIERGPLIHWL</sequence>
<accession>A0A1Q3B185</accession>
<dbReference type="InParanoid" id="A0A1Q3B185"/>
<evidence type="ECO:0000313" key="1">
    <source>
        <dbReference type="EMBL" id="GAV61767.1"/>
    </source>
</evidence>
<reference evidence="2" key="1">
    <citation type="submission" date="2016-04" db="EMBL/GenBank/DDBJ databases">
        <title>Cephalotus genome sequencing.</title>
        <authorList>
            <person name="Fukushima K."/>
            <person name="Hasebe M."/>
            <person name="Fang X."/>
        </authorList>
    </citation>
    <scope>NUCLEOTIDE SEQUENCE [LARGE SCALE GENOMIC DNA]</scope>
    <source>
        <strain evidence="2">cv. St1</strain>
    </source>
</reference>
<protein>
    <submittedName>
        <fullName evidence="1">Uncharacterized protein</fullName>
    </submittedName>
</protein>
<dbReference type="OrthoDB" id="1740441at2759"/>
<organism evidence="1 2">
    <name type="scientific">Cephalotus follicularis</name>
    <name type="common">Albany pitcher plant</name>
    <dbReference type="NCBI Taxonomy" id="3775"/>
    <lineage>
        <taxon>Eukaryota</taxon>
        <taxon>Viridiplantae</taxon>
        <taxon>Streptophyta</taxon>
        <taxon>Embryophyta</taxon>
        <taxon>Tracheophyta</taxon>
        <taxon>Spermatophyta</taxon>
        <taxon>Magnoliopsida</taxon>
        <taxon>eudicotyledons</taxon>
        <taxon>Gunneridae</taxon>
        <taxon>Pentapetalae</taxon>
        <taxon>rosids</taxon>
        <taxon>fabids</taxon>
        <taxon>Oxalidales</taxon>
        <taxon>Cephalotaceae</taxon>
        <taxon>Cephalotus</taxon>
    </lineage>
</organism>
<keyword evidence="2" id="KW-1185">Reference proteome</keyword>
<comment type="caution">
    <text evidence="1">The sequence shown here is derived from an EMBL/GenBank/DDBJ whole genome shotgun (WGS) entry which is preliminary data.</text>
</comment>
<proteinExistence type="predicted"/>
<gene>
    <name evidence="1" type="ORF">CFOL_v3_05293</name>
</gene>
<name>A0A1Q3B185_CEPFO</name>
<dbReference type="AlphaFoldDB" id="A0A1Q3B185"/>
<evidence type="ECO:0000313" key="2">
    <source>
        <dbReference type="Proteomes" id="UP000187406"/>
    </source>
</evidence>
<dbReference type="EMBL" id="BDDD01000223">
    <property type="protein sequence ID" value="GAV61767.1"/>
    <property type="molecule type" value="Genomic_DNA"/>
</dbReference>